<protein>
    <submittedName>
        <fullName evidence="3">Uncharacterized protein</fullName>
    </submittedName>
</protein>
<dbReference type="VEuPathDB" id="TriTrypDB:C4B63_21g64"/>
<feature type="compositionally biased region" description="Basic and acidic residues" evidence="1">
    <location>
        <begin position="197"/>
        <end position="206"/>
    </location>
</feature>
<reference evidence="3 4" key="1">
    <citation type="journal article" date="2018" name="Microb. Genom.">
        <title>Expanding an expanded genome: long-read sequencing of Trypanosoma cruzi.</title>
        <authorList>
            <person name="Berna L."/>
            <person name="Rodriguez M."/>
            <person name="Chiribao M.L."/>
            <person name="Parodi-Talice A."/>
            <person name="Pita S."/>
            <person name="Rijo G."/>
            <person name="Alvarez-Valin F."/>
            <person name="Robello C."/>
        </authorList>
    </citation>
    <scope>NUCLEOTIDE SEQUENCE [LARGE SCALE GENOMIC DNA]</scope>
    <source>
        <strain evidence="3 4">Dm28c</strain>
    </source>
</reference>
<keyword evidence="2" id="KW-1133">Transmembrane helix</keyword>
<keyword evidence="2" id="KW-0472">Membrane</keyword>
<keyword evidence="2" id="KW-0812">Transmembrane</keyword>
<dbReference type="VEuPathDB" id="TriTrypDB:ECC02_003075"/>
<feature type="compositionally biased region" description="Polar residues" evidence="1">
    <location>
        <begin position="107"/>
        <end position="122"/>
    </location>
</feature>
<dbReference type="VEuPathDB" id="TriTrypDB:TcG_02206"/>
<dbReference type="VEuPathDB" id="TriTrypDB:TcYC6_0064340"/>
<comment type="caution">
    <text evidence="3">The sequence shown here is derived from an EMBL/GenBank/DDBJ whole genome shotgun (WGS) entry which is preliminary data.</text>
</comment>
<organism evidence="3 4">
    <name type="scientific">Trypanosoma cruzi</name>
    <dbReference type="NCBI Taxonomy" id="5693"/>
    <lineage>
        <taxon>Eukaryota</taxon>
        <taxon>Discoba</taxon>
        <taxon>Euglenozoa</taxon>
        <taxon>Kinetoplastea</taxon>
        <taxon>Metakinetoplastina</taxon>
        <taxon>Trypanosomatida</taxon>
        <taxon>Trypanosomatidae</taxon>
        <taxon>Trypanosoma</taxon>
        <taxon>Schizotrypanum</taxon>
    </lineage>
</organism>
<feature type="compositionally biased region" description="Basic and acidic residues" evidence="1">
    <location>
        <begin position="171"/>
        <end position="189"/>
    </location>
</feature>
<sequence length="244" mass="27603">MLILLVSMLYFLYTTLLHPYARPVENLYGAAQQFVIVCVASIGLVGNRIGRDNIPFAVSVFFAVIVFVAPLAALIIGLVRTFRKDRERAERLQRRLQNGFAVENKSSRGATTNQNVRNANPSLNVVGDSVAHWMDGDIKVFNGSNTATEKRERQDGMDTLSRNKSPKGRKRSSERIFSKTLSREVREMSNDTSADQKQQKEHEQLLHRNSPYLFLAPGLNDGSLSRRKNSAKGWIRLKPRQRES</sequence>
<dbReference type="VEuPathDB" id="TriTrypDB:TcBrA4_0019470"/>
<proteinExistence type="predicted"/>
<feature type="region of interest" description="Disordered" evidence="1">
    <location>
        <begin position="144"/>
        <end position="244"/>
    </location>
</feature>
<evidence type="ECO:0000256" key="2">
    <source>
        <dbReference type="SAM" id="Phobius"/>
    </source>
</evidence>
<feature type="transmembrane region" description="Helical" evidence="2">
    <location>
        <begin position="27"/>
        <end position="45"/>
    </location>
</feature>
<feature type="region of interest" description="Disordered" evidence="1">
    <location>
        <begin position="103"/>
        <end position="122"/>
    </location>
</feature>
<dbReference type="VEuPathDB" id="TriTrypDB:TcCLB.509569.30"/>
<dbReference type="VEuPathDB" id="TriTrypDB:BCY84_05362"/>
<evidence type="ECO:0000313" key="4">
    <source>
        <dbReference type="Proteomes" id="UP000246121"/>
    </source>
</evidence>
<dbReference type="EMBL" id="PRFA01000021">
    <property type="protein sequence ID" value="PWU95629.1"/>
    <property type="molecule type" value="Genomic_DNA"/>
</dbReference>
<dbReference type="VEuPathDB" id="TriTrypDB:TCDM_03289"/>
<dbReference type="VEuPathDB" id="TriTrypDB:TcCL_NonESM02681"/>
<evidence type="ECO:0000313" key="3">
    <source>
        <dbReference type="EMBL" id="PWU95629.1"/>
    </source>
</evidence>
<dbReference type="PANTHER" id="PTHR34993">
    <property type="entry name" value="TRANSMEMBRANE PROTEIN"/>
    <property type="match status" value="1"/>
</dbReference>
<feature type="compositionally biased region" description="Basic residues" evidence="1">
    <location>
        <begin position="225"/>
        <end position="244"/>
    </location>
</feature>
<gene>
    <name evidence="3" type="ORF">C4B63_21g64</name>
</gene>
<dbReference type="PANTHER" id="PTHR34993:SF1">
    <property type="entry name" value="TRANSMEMBRANE PROTEIN"/>
    <property type="match status" value="1"/>
</dbReference>
<dbReference type="VEuPathDB" id="TriTrypDB:Tc_MARK_9813"/>
<dbReference type="VEuPathDB" id="TriTrypDB:C3747_66g69"/>
<evidence type="ECO:0000256" key="1">
    <source>
        <dbReference type="SAM" id="MobiDB-lite"/>
    </source>
</evidence>
<dbReference type="Proteomes" id="UP000246121">
    <property type="component" value="Unassembled WGS sequence"/>
</dbReference>
<dbReference type="VEuPathDB" id="TriTrypDB:TCSYLVIO_000297"/>
<feature type="transmembrane region" description="Helical" evidence="2">
    <location>
        <begin position="57"/>
        <end position="79"/>
    </location>
</feature>
<name>A0A2V2VGR0_TRYCR</name>
<accession>A0A2V2VGR0</accession>
<dbReference type="VEuPathDB" id="TriTrypDB:TcCLB.506865.70"/>
<dbReference type="AlphaFoldDB" id="A0A2V2VGR0"/>